<dbReference type="EMBL" id="JABSTQ010010197">
    <property type="protein sequence ID" value="KAG0422675.1"/>
    <property type="molecule type" value="Genomic_DNA"/>
</dbReference>
<proteinExistence type="predicted"/>
<comment type="caution">
    <text evidence="1">The sequence shown here is derived from an EMBL/GenBank/DDBJ whole genome shotgun (WGS) entry which is preliminary data.</text>
</comment>
<name>A0AC60PNR9_IXOPE</name>
<protein>
    <submittedName>
        <fullName evidence="1">Uncharacterized protein</fullName>
    </submittedName>
</protein>
<reference evidence="1 2" key="1">
    <citation type="journal article" date="2020" name="Cell">
        <title>Large-Scale Comparative Analyses of Tick Genomes Elucidate Their Genetic Diversity and Vector Capacities.</title>
        <authorList>
            <consortium name="Tick Genome and Microbiome Consortium (TIGMIC)"/>
            <person name="Jia N."/>
            <person name="Wang J."/>
            <person name="Shi W."/>
            <person name="Du L."/>
            <person name="Sun Y."/>
            <person name="Zhan W."/>
            <person name="Jiang J.F."/>
            <person name="Wang Q."/>
            <person name="Zhang B."/>
            <person name="Ji P."/>
            <person name="Bell-Sakyi L."/>
            <person name="Cui X.M."/>
            <person name="Yuan T.T."/>
            <person name="Jiang B.G."/>
            <person name="Yang W.F."/>
            <person name="Lam T.T."/>
            <person name="Chang Q.C."/>
            <person name="Ding S.J."/>
            <person name="Wang X.J."/>
            <person name="Zhu J.G."/>
            <person name="Ruan X.D."/>
            <person name="Zhao L."/>
            <person name="Wei J.T."/>
            <person name="Ye R.Z."/>
            <person name="Que T.C."/>
            <person name="Du C.H."/>
            <person name="Zhou Y.H."/>
            <person name="Cheng J.X."/>
            <person name="Dai P.F."/>
            <person name="Guo W.B."/>
            <person name="Han X.H."/>
            <person name="Huang E.J."/>
            <person name="Li L.F."/>
            <person name="Wei W."/>
            <person name="Gao Y.C."/>
            <person name="Liu J.Z."/>
            <person name="Shao H.Z."/>
            <person name="Wang X."/>
            <person name="Wang C.C."/>
            <person name="Yang T.C."/>
            <person name="Huo Q.B."/>
            <person name="Li W."/>
            <person name="Chen H.Y."/>
            <person name="Chen S.E."/>
            <person name="Zhou L.G."/>
            <person name="Ni X.B."/>
            <person name="Tian J.H."/>
            <person name="Sheng Y."/>
            <person name="Liu T."/>
            <person name="Pan Y.S."/>
            <person name="Xia L.Y."/>
            <person name="Li J."/>
            <person name="Zhao F."/>
            <person name="Cao W.C."/>
        </authorList>
    </citation>
    <scope>NUCLEOTIDE SEQUENCE [LARGE SCALE GENOMIC DNA]</scope>
    <source>
        <strain evidence="1">Iper-2018</strain>
    </source>
</reference>
<dbReference type="Proteomes" id="UP000805193">
    <property type="component" value="Unassembled WGS sequence"/>
</dbReference>
<evidence type="ECO:0000313" key="2">
    <source>
        <dbReference type="Proteomes" id="UP000805193"/>
    </source>
</evidence>
<organism evidence="1 2">
    <name type="scientific">Ixodes persulcatus</name>
    <name type="common">Taiga tick</name>
    <dbReference type="NCBI Taxonomy" id="34615"/>
    <lineage>
        <taxon>Eukaryota</taxon>
        <taxon>Metazoa</taxon>
        <taxon>Ecdysozoa</taxon>
        <taxon>Arthropoda</taxon>
        <taxon>Chelicerata</taxon>
        <taxon>Arachnida</taxon>
        <taxon>Acari</taxon>
        <taxon>Parasitiformes</taxon>
        <taxon>Ixodida</taxon>
        <taxon>Ixodoidea</taxon>
        <taxon>Ixodidae</taxon>
        <taxon>Ixodinae</taxon>
        <taxon>Ixodes</taxon>
    </lineage>
</organism>
<gene>
    <name evidence="1" type="ORF">HPB47_001519</name>
</gene>
<keyword evidence="2" id="KW-1185">Reference proteome</keyword>
<evidence type="ECO:0000313" key="1">
    <source>
        <dbReference type="EMBL" id="KAG0422675.1"/>
    </source>
</evidence>
<accession>A0AC60PNR9</accession>
<sequence>MDRSRRKYVIWQWNCRGYGKKRGNLQQYINRKEEGDRPDVVALQEPKRLANLSGYKSYGKNAQDKTLVTTMVKRNIPVIEHETGVSTVDHVLIEIISHEKKDRRSIFVSNVYSSPSKRHEFASLFKATTNIAKGQTLLVAGDFNAPHPDWWYQVGRIKGRNLWNDSHEAARVKALQKQLSMAEGVLYTDAARAGGGTMVATAVNRQGEVISSCSIKTSEPEVAEEQAIRQFAKGRISTAALKVLGDPEKTSTRVQLIWTPAHSLLPGNEKAHGAARELAHRAGEPLDPSLAFFSGGDRLVTFRDILDHYTGERLRYPPAHPSLDKKTSVAWRRLQTGSFSSPSLHNKWYPDKYKPNCKLRGGHANLRHMVWECSRIDRKSHPLLEKIDNQESWETLLLCSDPSVQNQLVQLAEDAAKTQRVQAAV</sequence>